<dbReference type="AlphaFoldDB" id="A0AAW5RGK2"/>
<proteinExistence type="predicted"/>
<dbReference type="RefSeq" id="WP_156139742.1">
    <property type="nucleotide sequence ID" value="NZ_CAWMGL010000047.1"/>
</dbReference>
<dbReference type="EMBL" id="JAJVCY010000002">
    <property type="protein sequence ID" value="MCV3287074.1"/>
    <property type="molecule type" value="Genomic_DNA"/>
</dbReference>
<organism evidence="1 2">
    <name type="scientific">Aeromonas media</name>
    <dbReference type="NCBI Taxonomy" id="651"/>
    <lineage>
        <taxon>Bacteria</taxon>
        <taxon>Pseudomonadati</taxon>
        <taxon>Pseudomonadota</taxon>
        <taxon>Gammaproteobacteria</taxon>
        <taxon>Aeromonadales</taxon>
        <taxon>Aeromonadaceae</taxon>
        <taxon>Aeromonas</taxon>
    </lineage>
</organism>
<dbReference type="Proteomes" id="UP001208651">
    <property type="component" value="Unassembled WGS sequence"/>
</dbReference>
<protein>
    <submittedName>
        <fullName evidence="1">Uncharacterized protein</fullName>
    </submittedName>
</protein>
<accession>A0AAW5RGK2</accession>
<sequence length="54" mass="5987">MKDLIQLGAVRQAMPRLQFVNGYRLVVMGLALPISAEQARMVFAQLKHMGGHHG</sequence>
<evidence type="ECO:0000313" key="1">
    <source>
        <dbReference type="EMBL" id="MCV3287074.1"/>
    </source>
</evidence>
<name>A0AAW5RGK2_AERME</name>
<comment type="caution">
    <text evidence="1">The sequence shown here is derived from an EMBL/GenBank/DDBJ whole genome shotgun (WGS) entry which is preliminary data.</text>
</comment>
<reference evidence="1" key="1">
    <citation type="submission" date="2022-01" db="EMBL/GenBank/DDBJ databases">
        <title>Comparison of Fish pathogen Aeromonas spp.</title>
        <authorList>
            <person name="Dubey S."/>
            <person name="Sorum H."/>
            <person name="Munangandu H.M."/>
        </authorList>
    </citation>
    <scope>NUCLEOTIDE SEQUENCE</scope>
    <source>
        <strain evidence="1">SD/21-15</strain>
    </source>
</reference>
<evidence type="ECO:0000313" key="2">
    <source>
        <dbReference type="Proteomes" id="UP001208651"/>
    </source>
</evidence>
<gene>
    <name evidence="1" type="ORF">LZT28_02215</name>
</gene>